<accession>A0ABZ2YX09</accession>
<keyword evidence="1" id="KW-0812">Transmembrane</keyword>
<dbReference type="RefSeq" id="WP_341839042.1">
    <property type="nucleotide sequence ID" value="NZ_CP149792.1"/>
</dbReference>
<feature type="transmembrane region" description="Helical" evidence="1">
    <location>
        <begin position="76"/>
        <end position="97"/>
    </location>
</feature>
<evidence type="ECO:0000256" key="1">
    <source>
        <dbReference type="SAM" id="Phobius"/>
    </source>
</evidence>
<dbReference type="Pfam" id="PF09822">
    <property type="entry name" value="ABC_transp_aux"/>
    <property type="match status" value="1"/>
</dbReference>
<dbReference type="Pfam" id="PF12679">
    <property type="entry name" value="ABC2_membrane_2"/>
    <property type="match status" value="1"/>
</dbReference>
<feature type="transmembrane region" description="Helical" evidence="1">
    <location>
        <begin position="757"/>
        <end position="775"/>
    </location>
</feature>
<feature type="domain" description="ABC-type uncharacterised transport system" evidence="2">
    <location>
        <begin position="468"/>
        <end position="711"/>
    </location>
</feature>
<sequence>MKTTIQITKNELRNMFYSPIAWFLLIIFTLMCAYFYTGAGYMWAKMTQVPYANDPNFKWRATGSVTSAIYLGPDGILTNVLQTIYLFVPLLTMGVISREINAGTIKLLYSSPVKISRIVLGKYLALMLYNLLLVVIVGIFIVNGFFDILSLDYGPLLSTLLAFYLLLCALTAVGFYMSSLTTYPIVAAIASFTVFFVLFNIGRVWQEYDFVRDLTWFMSIAGRTEKMVFGLIISRDVLYYLVIICMFIGFTWLRLQGGREKRPWYIRAARYAAVMAVCLAVGYVGSMPRFSRYKDVSAQQVNTIRPASQELIKALDGPLEVTLYTNLIGAGASAGLPSRRNAYLEYCWDRYRRFKWDIDFKYEYYYDADSTGGISGTIFNDFKGKSMEQIAREVAKTLQVDVKDFKTPETMRKEIDLRPEALRLVMRLRYKDRSVFLRTYGGGDWPGTVHVDAALTRLLGRPIPKFAFVTGHLERSLYKTGEREYSFNTITAGNPSALVNIGFDLDTIDLARQDIGPDVSTVVLADPKMDLRPSEMEKLQRFIDGGGNMMLVSEPGKSHILDPLLRKTGVRMLPGKLMQPSERHAPDLVVTYLNMPFLEMLNEEPARMVRRLWAHGVRDDSAQADMPGVMGLAHTPDSGFAAVTLLSSPPGSAWSKAGAFVADSVTPVFSAAEGDFRQTEFPTCLRLSRKVNGKEQRIIIAGDADFLGNRRMPTGWLLRGMASWLSNGRMPVDDVYPYADDNMLVLRTKRAIVQKIAYTWVLPGLLALLGTVLLIRRKRK</sequence>
<feature type="transmembrane region" description="Helical" evidence="1">
    <location>
        <begin position="118"/>
        <end position="141"/>
    </location>
</feature>
<evidence type="ECO:0000313" key="3">
    <source>
        <dbReference type="EMBL" id="WZN44252.1"/>
    </source>
</evidence>
<gene>
    <name evidence="3" type="ORF">WJU22_15240</name>
</gene>
<protein>
    <submittedName>
        <fullName evidence="3">ABC transporter permease subunit</fullName>
    </submittedName>
</protein>
<name>A0ABZ2YX09_9BACT</name>
<feature type="transmembrane region" description="Helical" evidence="1">
    <location>
        <begin position="20"/>
        <end position="44"/>
    </location>
</feature>
<dbReference type="InterPro" id="IPR019196">
    <property type="entry name" value="ABC_transp_unknown"/>
</dbReference>
<dbReference type="EMBL" id="CP150096">
    <property type="protein sequence ID" value="WZN44252.1"/>
    <property type="molecule type" value="Genomic_DNA"/>
</dbReference>
<evidence type="ECO:0000313" key="4">
    <source>
        <dbReference type="Proteomes" id="UP001449657"/>
    </source>
</evidence>
<organism evidence="3 4">
    <name type="scientific">Chitinophaga caseinilytica</name>
    <dbReference type="NCBI Taxonomy" id="2267521"/>
    <lineage>
        <taxon>Bacteria</taxon>
        <taxon>Pseudomonadati</taxon>
        <taxon>Bacteroidota</taxon>
        <taxon>Chitinophagia</taxon>
        <taxon>Chitinophagales</taxon>
        <taxon>Chitinophagaceae</taxon>
        <taxon>Chitinophaga</taxon>
    </lineage>
</organism>
<proteinExistence type="predicted"/>
<keyword evidence="4" id="KW-1185">Reference proteome</keyword>
<feature type="transmembrane region" description="Helical" evidence="1">
    <location>
        <begin position="153"/>
        <end position="176"/>
    </location>
</feature>
<feature type="transmembrane region" description="Helical" evidence="1">
    <location>
        <begin position="237"/>
        <end position="256"/>
    </location>
</feature>
<reference evidence="3 4" key="1">
    <citation type="submission" date="2024-03" db="EMBL/GenBank/DDBJ databases">
        <title>Chitinophaga caseinilytica sp. nov., a casein hydrolysing bacterium isolated from forest soil.</title>
        <authorList>
            <person name="Lee D.S."/>
            <person name="Han D.M."/>
            <person name="Baek J.H."/>
            <person name="Choi D.G."/>
            <person name="Jeon J.H."/>
            <person name="Jeon C.O."/>
        </authorList>
    </citation>
    <scope>NUCLEOTIDE SEQUENCE [LARGE SCALE GENOMIC DNA]</scope>
    <source>
        <strain evidence="3 4">KACC 19118</strain>
    </source>
</reference>
<evidence type="ECO:0000259" key="2">
    <source>
        <dbReference type="Pfam" id="PF09822"/>
    </source>
</evidence>
<feature type="transmembrane region" description="Helical" evidence="1">
    <location>
        <begin position="183"/>
        <end position="205"/>
    </location>
</feature>
<keyword evidence="1" id="KW-1133">Transmembrane helix</keyword>
<dbReference type="PANTHER" id="PTHR43471">
    <property type="entry name" value="ABC TRANSPORTER PERMEASE"/>
    <property type="match status" value="1"/>
</dbReference>
<keyword evidence="1" id="KW-0472">Membrane</keyword>
<feature type="transmembrane region" description="Helical" evidence="1">
    <location>
        <begin position="268"/>
        <end position="285"/>
    </location>
</feature>
<dbReference type="Proteomes" id="UP001449657">
    <property type="component" value="Chromosome"/>
</dbReference>